<reference evidence="3 4" key="1">
    <citation type="submission" date="2019-02" db="EMBL/GenBank/DDBJ databases">
        <title>Deep-cultivation of Planctomycetes and their phenomic and genomic characterization uncovers novel biology.</title>
        <authorList>
            <person name="Wiegand S."/>
            <person name="Jogler M."/>
            <person name="Boedeker C."/>
            <person name="Pinto D."/>
            <person name="Vollmers J."/>
            <person name="Rivas-Marin E."/>
            <person name="Kohn T."/>
            <person name="Peeters S.H."/>
            <person name="Heuer A."/>
            <person name="Rast P."/>
            <person name="Oberbeckmann S."/>
            <person name="Bunk B."/>
            <person name="Jeske O."/>
            <person name="Meyerdierks A."/>
            <person name="Storesund J.E."/>
            <person name="Kallscheuer N."/>
            <person name="Luecker S."/>
            <person name="Lage O.M."/>
            <person name="Pohl T."/>
            <person name="Merkel B.J."/>
            <person name="Hornburger P."/>
            <person name="Mueller R.-W."/>
            <person name="Bruemmer F."/>
            <person name="Labrenz M."/>
            <person name="Spormann A.M."/>
            <person name="Op den Camp H."/>
            <person name="Overmann J."/>
            <person name="Amann R."/>
            <person name="Jetten M.S.M."/>
            <person name="Mascher T."/>
            <person name="Medema M.H."/>
            <person name="Devos D.P."/>
            <person name="Kaster A.-K."/>
            <person name="Ovreas L."/>
            <person name="Rohde M."/>
            <person name="Galperin M.Y."/>
            <person name="Jogler C."/>
        </authorList>
    </citation>
    <scope>NUCLEOTIDE SEQUENCE [LARGE SCALE GENOMIC DNA]</scope>
    <source>
        <strain evidence="3 4">KS4</strain>
    </source>
</reference>
<evidence type="ECO:0000313" key="4">
    <source>
        <dbReference type="Proteomes" id="UP000317369"/>
    </source>
</evidence>
<dbReference type="KEGG" id="pcor:KS4_29910"/>
<dbReference type="SUPFAM" id="SSF51445">
    <property type="entry name" value="(Trans)glycosidases"/>
    <property type="match status" value="1"/>
</dbReference>
<dbReference type="AlphaFoldDB" id="A0A517YXH0"/>
<sequence precursor="true">MTRFMKSGSKLTRTICPMLAASGMLACANSAFAYDDVSAPTILQWFDGSYDSMERRASDIFMAGYGNLWTPPPGRADSGNHSVGYDQYNRFDLGSAGNYTLYGSETGLKKLASTLDMIGANLHIDLVWNHNGFSDRSNNDFIKSGGYPGFWMGEGSNDGDFHGPYEGGDLNGRLSGLIDINHEVSNWYVRNPVPGYNNLPNAGTQDYWGKLANVPTEENRRFYMDTGTTKKTFYEPRTGLTFEFYEFNSDDPTAGDPIEEDARGYLMRNARWLVEEIGVDGFRIDAAKHFQGQNLDYFDAAVFDANPRKLLDGSTQDVFSYLEVFDYNPYTLGGYVRKDIDPNNRGTAGGNRDVLDFSLFGAMRGNLSKNGYNNSFYNMVYESMDYIDDHMMNGSSGVKFVNSHDEHGAELNNVAHAYTLMMPGNSIVYFNAKEFGDGRDFPKDGRGDALGGVWGNTITTLNNIRNTHGRGDYRERWIEKELFAFERAGSSVVLLSNRMDEGVDARTLRVDFKPGTRLVELTGNHDKNGNVQEVVTVRKGDDGNSYIDINFLRNDGDDQGYLIYGLAKPKSENGVELSNVASVLEGGNDVEKNWENATKRLTDLNVITADNFELSINTQKVVLADGFHDKDADSDYSIFKFDGGLDMNGNGKVDYVTPNSTSYGFEEFDVKNDGYSAADGNGHYSQDIDATKLSEGEHFITIRSYRHNDDANSPEIYEDFKKVIYIDRLPPESKIESFAPVTEGANENRKLVMKSVDMTADNMHIFMDIGANMTDSEILAMLDGNSQTNGTDRDQWEKSFNSVSKGNHAFTLVTFEQTGNYNIQRFSGFFTDSYIGAGLGDLDLDKSYDVDDVNAFIALYNADNTLFNAAADFNADGLIDLADVTLFGDKLDEVNADVVTISAYDDFASTLIPEPSALLILTGSLSILGLRRRKAC</sequence>
<proteinExistence type="predicted"/>
<dbReference type="EMBL" id="CP036425">
    <property type="protein sequence ID" value="QDU34914.1"/>
    <property type="molecule type" value="Genomic_DNA"/>
</dbReference>
<keyword evidence="1" id="KW-0732">Signal</keyword>
<feature type="domain" description="Glycosyl hydrolase family 13 catalytic" evidence="2">
    <location>
        <begin position="40"/>
        <end position="465"/>
    </location>
</feature>
<feature type="signal peptide" evidence="1">
    <location>
        <begin position="1"/>
        <end position="33"/>
    </location>
</feature>
<evidence type="ECO:0000256" key="1">
    <source>
        <dbReference type="SAM" id="SignalP"/>
    </source>
</evidence>
<dbReference type="Gene3D" id="3.20.20.80">
    <property type="entry name" value="Glycosidases"/>
    <property type="match status" value="2"/>
</dbReference>
<dbReference type="InterPro" id="IPR017853">
    <property type="entry name" value="GH"/>
</dbReference>
<dbReference type="InterPro" id="IPR006047">
    <property type="entry name" value="GH13_cat_dom"/>
</dbReference>
<evidence type="ECO:0000259" key="2">
    <source>
        <dbReference type="SMART" id="SM00642"/>
    </source>
</evidence>
<dbReference type="PANTHER" id="PTHR43447">
    <property type="entry name" value="ALPHA-AMYLASE"/>
    <property type="match status" value="1"/>
</dbReference>
<name>A0A517YXH0_9BACT</name>
<organism evidence="3 4">
    <name type="scientific">Poriferisphaera corsica</name>
    <dbReference type="NCBI Taxonomy" id="2528020"/>
    <lineage>
        <taxon>Bacteria</taxon>
        <taxon>Pseudomonadati</taxon>
        <taxon>Planctomycetota</taxon>
        <taxon>Phycisphaerae</taxon>
        <taxon>Phycisphaerales</taxon>
        <taxon>Phycisphaeraceae</taxon>
        <taxon>Poriferisphaera</taxon>
    </lineage>
</organism>
<keyword evidence="4" id="KW-1185">Reference proteome</keyword>
<feature type="chain" id="PRO_5021793188" evidence="1">
    <location>
        <begin position="34"/>
        <end position="936"/>
    </location>
</feature>
<dbReference type="PROSITE" id="PS51257">
    <property type="entry name" value="PROKAR_LIPOPROTEIN"/>
    <property type="match status" value="1"/>
</dbReference>
<dbReference type="RefSeq" id="WP_145079440.1">
    <property type="nucleotide sequence ID" value="NZ_CP036425.1"/>
</dbReference>
<dbReference type="GO" id="GO:0005975">
    <property type="term" value="P:carbohydrate metabolic process"/>
    <property type="evidence" value="ECO:0007669"/>
    <property type="project" value="InterPro"/>
</dbReference>
<dbReference type="Proteomes" id="UP000317369">
    <property type="component" value="Chromosome"/>
</dbReference>
<accession>A0A517YXH0</accession>
<protein>
    <submittedName>
        <fullName evidence="3">Cytoplasmic alpha-amylase</fullName>
    </submittedName>
</protein>
<gene>
    <name evidence="3" type="ORF">KS4_29910</name>
</gene>
<dbReference type="SMART" id="SM00642">
    <property type="entry name" value="Aamy"/>
    <property type="match status" value="1"/>
</dbReference>
<evidence type="ECO:0000313" key="3">
    <source>
        <dbReference type="EMBL" id="QDU34914.1"/>
    </source>
</evidence>
<dbReference type="OrthoDB" id="9805159at2"/>